<dbReference type="AlphaFoldDB" id="A0A8S3WS83"/>
<reference evidence="2" key="1">
    <citation type="submission" date="2021-04" db="EMBL/GenBank/DDBJ databases">
        <authorList>
            <person name="Tunstrom K."/>
        </authorList>
    </citation>
    <scope>NUCLEOTIDE SEQUENCE</scope>
</reference>
<feature type="domain" description="FP protein C-terminal" evidence="1">
    <location>
        <begin position="92"/>
        <end position="145"/>
    </location>
</feature>
<name>A0A8S3WS83_PARAO</name>
<dbReference type="OrthoDB" id="7490514at2759"/>
<dbReference type="Pfam" id="PF25298">
    <property type="entry name" value="Baculo_FP_2nd"/>
    <property type="match status" value="1"/>
</dbReference>
<dbReference type="EMBL" id="CAJQZP010000693">
    <property type="protein sequence ID" value="CAG4978172.1"/>
    <property type="molecule type" value="Genomic_DNA"/>
</dbReference>
<keyword evidence="3" id="KW-1185">Reference proteome</keyword>
<sequence length="155" mass="18019">MSTVANKLGVTLNDHDIVFAERVGRHSSNLLREVQTGNQNRIEARPLVVHLARRITRDILLKNARVRRTITTVDLGLPYKETTKFYVNERLTKPNRVLFAKARETAQKLKWKFVWTKDGRVYVKRGDSFNAPVRVIYSEDDFTRIFGEPYSKSVK</sequence>
<evidence type="ECO:0000259" key="1">
    <source>
        <dbReference type="Pfam" id="PF25298"/>
    </source>
</evidence>
<comment type="caution">
    <text evidence="2">The sequence shown here is derived from an EMBL/GenBank/DDBJ whole genome shotgun (WGS) entry which is preliminary data.</text>
</comment>
<protein>
    <submittedName>
        <fullName evidence="2">(apollo) hypothetical protein</fullName>
    </submittedName>
</protein>
<dbReference type="InterPro" id="IPR057251">
    <property type="entry name" value="FP_C"/>
</dbReference>
<accession>A0A8S3WS83</accession>
<evidence type="ECO:0000313" key="3">
    <source>
        <dbReference type="Proteomes" id="UP000691718"/>
    </source>
</evidence>
<dbReference type="Proteomes" id="UP000691718">
    <property type="component" value="Unassembled WGS sequence"/>
</dbReference>
<organism evidence="2 3">
    <name type="scientific">Parnassius apollo</name>
    <name type="common">Apollo butterfly</name>
    <name type="synonym">Papilio apollo</name>
    <dbReference type="NCBI Taxonomy" id="110799"/>
    <lineage>
        <taxon>Eukaryota</taxon>
        <taxon>Metazoa</taxon>
        <taxon>Ecdysozoa</taxon>
        <taxon>Arthropoda</taxon>
        <taxon>Hexapoda</taxon>
        <taxon>Insecta</taxon>
        <taxon>Pterygota</taxon>
        <taxon>Neoptera</taxon>
        <taxon>Endopterygota</taxon>
        <taxon>Lepidoptera</taxon>
        <taxon>Glossata</taxon>
        <taxon>Ditrysia</taxon>
        <taxon>Papilionoidea</taxon>
        <taxon>Papilionidae</taxon>
        <taxon>Parnassiinae</taxon>
        <taxon>Parnassini</taxon>
        <taxon>Parnassius</taxon>
        <taxon>Parnassius</taxon>
    </lineage>
</organism>
<proteinExistence type="predicted"/>
<evidence type="ECO:0000313" key="2">
    <source>
        <dbReference type="EMBL" id="CAG4978172.1"/>
    </source>
</evidence>
<gene>
    <name evidence="2" type="ORF">PAPOLLO_LOCUS9567</name>
</gene>